<keyword evidence="3" id="KW-0346">Stress response</keyword>
<evidence type="ECO:0000256" key="3">
    <source>
        <dbReference type="ARBA" id="ARBA00023016"/>
    </source>
</evidence>
<keyword evidence="2" id="KW-0805">Transcription regulation</keyword>
<keyword evidence="7" id="KW-0539">Nucleus</keyword>
<dbReference type="InterPro" id="IPR001471">
    <property type="entry name" value="AP2/ERF_dom"/>
</dbReference>
<feature type="region of interest" description="Disordered" evidence="9">
    <location>
        <begin position="339"/>
        <end position="372"/>
    </location>
</feature>
<dbReference type="InterPro" id="IPR016177">
    <property type="entry name" value="DNA-bd_dom_sf"/>
</dbReference>
<evidence type="ECO:0000256" key="9">
    <source>
        <dbReference type="SAM" id="MobiDB-lite"/>
    </source>
</evidence>
<evidence type="ECO:0000256" key="5">
    <source>
        <dbReference type="ARBA" id="ARBA00023159"/>
    </source>
</evidence>
<keyword evidence="4" id="KW-0238">DNA-binding</keyword>
<dbReference type="SMART" id="SM00380">
    <property type="entry name" value="AP2"/>
    <property type="match status" value="1"/>
</dbReference>
<evidence type="ECO:0000259" key="10">
    <source>
        <dbReference type="PROSITE" id="PS51032"/>
    </source>
</evidence>
<evidence type="ECO:0000256" key="8">
    <source>
        <dbReference type="ARBA" id="ARBA00024343"/>
    </source>
</evidence>
<feature type="domain" description="AP2/ERF" evidence="10">
    <location>
        <begin position="117"/>
        <end position="174"/>
    </location>
</feature>
<proteinExistence type="inferred from homology"/>
<dbReference type="Pfam" id="PF00847">
    <property type="entry name" value="AP2"/>
    <property type="match status" value="1"/>
</dbReference>
<dbReference type="InterPro" id="IPR036955">
    <property type="entry name" value="AP2/ERF_dom_sf"/>
</dbReference>
<dbReference type="PANTHER" id="PTHR31241">
    <property type="entry name" value="DEHYDRATION-RESPONSIVE ELEMENT-BINDING PROTEIN 2C"/>
    <property type="match status" value="1"/>
</dbReference>
<dbReference type="EMBL" id="OZ019894">
    <property type="protein sequence ID" value="CAK9215535.1"/>
    <property type="molecule type" value="Genomic_DNA"/>
</dbReference>
<dbReference type="CDD" id="cd00018">
    <property type="entry name" value="AP2"/>
    <property type="match status" value="1"/>
</dbReference>
<evidence type="ECO:0000256" key="4">
    <source>
        <dbReference type="ARBA" id="ARBA00023125"/>
    </source>
</evidence>
<name>A0ABP0U8Z8_9BRYO</name>
<dbReference type="PROSITE" id="PS51032">
    <property type="entry name" value="AP2_ERF"/>
    <property type="match status" value="1"/>
</dbReference>
<keyword evidence="5" id="KW-0010">Activator</keyword>
<comment type="similarity">
    <text evidence="8">Belongs to the AP2/ERF transcription factor family. ERF subfamily.</text>
</comment>
<keyword evidence="12" id="KW-1185">Reference proteome</keyword>
<dbReference type="SUPFAM" id="SSF54171">
    <property type="entry name" value="DNA-binding domain"/>
    <property type="match status" value="1"/>
</dbReference>
<evidence type="ECO:0000256" key="2">
    <source>
        <dbReference type="ARBA" id="ARBA00023015"/>
    </source>
</evidence>
<dbReference type="Proteomes" id="UP001497512">
    <property type="component" value="Chromosome 2"/>
</dbReference>
<reference evidence="11" key="1">
    <citation type="submission" date="2024-02" db="EMBL/GenBank/DDBJ databases">
        <authorList>
            <consortium name="ELIXIR-Norway"/>
            <consortium name="Elixir Norway"/>
        </authorList>
    </citation>
    <scope>NUCLEOTIDE SEQUENCE</scope>
</reference>
<comment type="subcellular location">
    <subcellularLocation>
        <location evidence="1">Nucleus</location>
    </subcellularLocation>
</comment>
<feature type="region of interest" description="Disordered" evidence="9">
    <location>
        <begin position="384"/>
        <end position="424"/>
    </location>
</feature>
<evidence type="ECO:0000313" key="11">
    <source>
        <dbReference type="EMBL" id="CAK9215535.1"/>
    </source>
</evidence>
<feature type="compositionally biased region" description="Polar residues" evidence="9">
    <location>
        <begin position="384"/>
        <end position="393"/>
    </location>
</feature>
<organism evidence="11 12">
    <name type="scientific">Sphagnum troendelagicum</name>
    <dbReference type="NCBI Taxonomy" id="128251"/>
    <lineage>
        <taxon>Eukaryota</taxon>
        <taxon>Viridiplantae</taxon>
        <taxon>Streptophyta</taxon>
        <taxon>Embryophyta</taxon>
        <taxon>Bryophyta</taxon>
        <taxon>Sphagnophytina</taxon>
        <taxon>Sphagnopsida</taxon>
        <taxon>Sphagnales</taxon>
        <taxon>Sphagnaceae</taxon>
        <taxon>Sphagnum</taxon>
    </lineage>
</organism>
<feature type="region of interest" description="Disordered" evidence="9">
    <location>
        <begin position="171"/>
        <end position="220"/>
    </location>
</feature>
<evidence type="ECO:0000256" key="1">
    <source>
        <dbReference type="ARBA" id="ARBA00004123"/>
    </source>
</evidence>
<feature type="compositionally biased region" description="Low complexity" evidence="9">
    <location>
        <begin position="197"/>
        <end position="219"/>
    </location>
</feature>
<gene>
    <name evidence="11" type="ORF">CSSPTR1EN2_LOCUS12780</name>
</gene>
<accession>A0ABP0U8Z8</accession>
<keyword evidence="6" id="KW-0804">Transcription</keyword>
<dbReference type="PANTHER" id="PTHR31241:SF62">
    <property type="entry name" value="DEHYDRATION-RESPONSIVE ELEMENT-BINDING PROTEIN 2D"/>
    <property type="match status" value="1"/>
</dbReference>
<dbReference type="PRINTS" id="PR00367">
    <property type="entry name" value="ETHRSPELEMNT"/>
</dbReference>
<evidence type="ECO:0000256" key="7">
    <source>
        <dbReference type="ARBA" id="ARBA00023242"/>
    </source>
</evidence>
<sequence>MCGLCTRLVFVVCIRRRTDTSSMMIEGSEGGSGSSNAYSSASIQPEITYHSRSGKLPDLSSPELSSLPVKEELTKFEPMEGQAVEVGEASAMHSPMEATGPLEPASQPVVQPAKKRHYRGVRQRPWGKWAAEIRDPKKAARVWLGTFDTAEDAALAYDAAARNFRGPRAKLNFPDHPPREPQEASPLSIPPPTMVLSQTSSTSLTTSARAPSTSRAMAAGDSMRQVPSSNMMSWSAAPRVPTSSLVNISSMDIQRSPSNLPAVYTTYLSPDSVQQSMTISDQQQSWSQRYGRFISAAPTTTPPVYGFPYGSANVLQQPGSSNVIQYRFEDMPATNLQAPQGEQASTSMPAHMPGQQQQQASVEVGSSQSSLRQPELSFDQIFEQTNSGWSPGSTVGHEGSGLSPVQDLVNTYFNIPDDKHPPEP</sequence>
<dbReference type="Gene3D" id="3.30.730.10">
    <property type="entry name" value="AP2/ERF domain"/>
    <property type="match status" value="1"/>
</dbReference>
<feature type="region of interest" description="Disordered" evidence="9">
    <location>
        <begin position="95"/>
        <end position="121"/>
    </location>
</feature>
<evidence type="ECO:0000256" key="6">
    <source>
        <dbReference type="ARBA" id="ARBA00023163"/>
    </source>
</evidence>
<evidence type="ECO:0000313" key="12">
    <source>
        <dbReference type="Proteomes" id="UP001497512"/>
    </source>
</evidence>
<protein>
    <recommendedName>
        <fullName evidence="10">AP2/ERF domain-containing protein</fullName>
    </recommendedName>
</protein>